<organism evidence="1 2">
    <name type="scientific">Spirosoma validum</name>
    <dbReference type="NCBI Taxonomy" id="2771355"/>
    <lineage>
        <taxon>Bacteria</taxon>
        <taxon>Pseudomonadati</taxon>
        <taxon>Bacteroidota</taxon>
        <taxon>Cytophagia</taxon>
        <taxon>Cytophagales</taxon>
        <taxon>Cytophagaceae</taxon>
        <taxon>Spirosoma</taxon>
    </lineage>
</organism>
<evidence type="ECO:0000313" key="2">
    <source>
        <dbReference type="Proteomes" id="UP000653797"/>
    </source>
</evidence>
<protein>
    <submittedName>
        <fullName evidence="1">Uncharacterized protein</fullName>
    </submittedName>
</protein>
<dbReference type="EMBL" id="JACXAA010000003">
    <property type="protein sequence ID" value="MBD2753511.1"/>
    <property type="molecule type" value="Genomic_DNA"/>
</dbReference>
<name>A0A927B188_9BACT</name>
<dbReference type="RefSeq" id="WP_191039121.1">
    <property type="nucleotide sequence ID" value="NZ_JACXAA010000003.1"/>
</dbReference>
<comment type="caution">
    <text evidence="1">The sequence shown here is derived from an EMBL/GenBank/DDBJ whole genome shotgun (WGS) entry which is preliminary data.</text>
</comment>
<accession>A0A927B188</accession>
<gene>
    <name evidence="1" type="ORF">IC230_11460</name>
</gene>
<dbReference type="AlphaFoldDB" id="A0A927B188"/>
<dbReference type="Proteomes" id="UP000653797">
    <property type="component" value="Unassembled WGS sequence"/>
</dbReference>
<proteinExistence type="predicted"/>
<sequence>MDKLQKLELMNKVVNELEDLQNSQTALIEKIGKIEVDNMNGLNDSRLEKDLGDMHSKIAENLDAITNIFAYFETKRDEYNEKNRSAIEAIEAAAAAEAANQ</sequence>
<evidence type="ECO:0000313" key="1">
    <source>
        <dbReference type="EMBL" id="MBD2753511.1"/>
    </source>
</evidence>
<reference evidence="1" key="1">
    <citation type="submission" date="2020-09" db="EMBL/GenBank/DDBJ databases">
        <authorList>
            <person name="Kim M.K."/>
        </authorList>
    </citation>
    <scope>NUCLEOTIDE SEQUENCE</scope>
    <source>
        <strain evidence="1">BT704</strain>
    </source>
</reference>
<keyword evidence="2" id="KW-1185">Reference proteome</keyword>